<gene>
    <name evidence="11" type="ORF">EAS64_35890</name>
</gene>
<dbReference type="InterPro" id="IPR003918">
    <property type="entry name" value="NADH_UbQ_OxRdtase"/>
</dbReference>
<feature type="transmembrane region" description="Helical" evidence="9">
    <location>
        <begin position="603"/>
        <end position="621"/>
    </location>
</feature>
<organism evidence="11 12">
    <name type="scientific">Trebonia kvetii</name>
    <dbReference type="NCBI Taxonomy" id="2480626"/>
    <lineage>
        <taxon>Bacteria</taxon>
        <taxon>Bacillati</taxon>
        <taxon>Actinomycetota</taxon>
        <taxon>Actinomycetes</taxon>
        <taxon>Streptosporangiales</taxon>
        <taxon>Treboniaceae</taxon>
        <taxon>Trebonia</taxon>
    </lineage>
</organism>
<feature type="transmembrane region" description="Helical" evidence="9">
    <location>
        <begin position="106"/>
        <end position="122"/>
    </location>
</feature>
<dbReference type="PRINTS" id="PR01437">
    <property type="entry name" value="NUOXDRDTASE4"/>
</dbReference>
<evidence type="ECO:0000256" key="1">
    <source>
        <dbReference type="ARBA" id="ARBA00004651"/>
    </source>
</evidence>
<feature type="transmembrane region" description="Helical" evidence="9">
    <location>
        <begin position="233"/>
        <end position="255"/>
    </location>
</feature>
<feature type="transmembrane region" description="Helical" evidence="9">
    <location>
        <begin position="276"/>
        <end position="298"/>
    </location>
</feature>
<dbReference type="EMBL" id="RPFW01000008">
    <property type="protein sequence ID" value="TVZ00739.1"/>
    <property type="molecule type" value="Genomic_DNA"/>
</dbReference>
<name>A0A6P2BNU2_9ACTN</name>
<evidence type="ECO:0000259" key="10">
    <source>
        <dbReference type="Pfam" id="PF00361"/>
    </source>
</evidence>
<feature type="transmembrane region" description="Helical" evidence="9">
    <location>
        <begin position="69"/>
        <end position="94"/>
    </location>
</feature>
<feature type="compositionally biased region" description="Acidic residues" evidence="8">
    <location>
        <begin position="450"/>
        <end position="470"/>
    </location>
</feature>
<feature type="transmembrane region" description="Helical" evidence="9">
    <location>
        <begin position="201"/>
        <end position="227"/>
    </location>
</feature>
<evidence type="ECO:0000256" key="8">
    <source>
        <dbReference type="SAM" id="MobiDB-lite"/>
    </source>
</evidence>
<feature type="transmembrane region" description="Helical" evidence="9">
    <location>
        <begin position="27"/>
        <end position="48"/>
    </location>
</feature>
<evidence type="ECO:0000313" key="11">
    <source>
        <dbReference type="EMBL" id="TVZ00739.1"/>
    </source>
</evidence>
<proteinExistence type="inferred from homology"/>
<dbReference type="PANTHER" id="PTHR42703:SF1">
    <property type="entry name" value="NA(+)_H(+) ANTIPORTER SUBUNIT D1"/>
    <property type="match status" value="1"/>
</dbReference>
<feature type="compositionally biased region" description="Basic and acidic residues" evidence="8">
    <location>
        <begin position="471"/>
        <end position="483"/>
    </location>
</feature>
<feature type="transmembrane region" description="Helical" evidence="9">
    <location>
        <begin position="549"/>
        <end position="573"/>
    </location>
</feature>
<keyword evidence="3" id="KW-1003">Cell membrane</keyword>
<dbReference type="GO" id="GO:0005886">
    <property type="term" value="C:plasma membrane"/>
    <property type="evidence" value="ECO:0007669"/>
    <property type="project" value="UniProtKB-SubCell"/>
</dbReference>
<evidence type="ECO:0000256" key="6">
    <source>
        <dbReference type="ARBA" id="ARBA00023136"/>
    </source>
</evidence>
<keyword evidence="12" id="KW-1185">Reference proteome</keyword>
<evidence type="ECO:0000256" key="2">
    <source>
        <dbReference type="ARBA" id="ARBA00005346"/>
    </source>
</evidence>
<reference evidence="11 12" key="1">
    <citation type="submission" date="2018-11" db="EMBL/GenBank/DDBJ databases">
        <title>Trebonia kvetii gen.nov., sp.nov., a novel acidophilic actinobacterium, and proposal of the new actinobacterial family Treboniaceae fam. nov.</title>
        <authorList>
            <person name="Rapoport D."/>
            <person name="Sagova-Mareckova M."/>
            <person name="Sedlacek I."/>
            <person name="Provaznik J."/>
            <person name="Kralova S."/>
            <person name="Pavlinic D."/>
            <person name="Benes V."/>
            <person name="Kopecky J."/>
        </authorList>
    </citation>
    <scope>NUCLEOTIDE SEQUENCE [LARGE SCALE GENOMIC DNA]</scope>
    <source>
        <strain evidence="11 12">15Tr583</strain>
    </source>
</reference>
<comment type="similarity">
    <text evidence="2">Belongs to the CPA3 antiporters (TC 2.A.63) subunit D family.</text>
</comment>
<evidence type="ECO:0000256" key="7">
    <source>
        <dbReference type="RuleBase" id="RU000320"/>
    </source>
</evidence>
<comment type="caution">
    <text evidence="11">The sequence shown here is derived from an EMBL/GenBank/DDBJ whole genome shotgun (WGS) entry which is preliminary data.</text>
</comment>
<dbReference type="InterPro" id="IPR001750">
    <property type="entry name" value="ND/Mrp_TM"/>
</dbReference>
<dbReference type="PANTHER" id="PTHR42703">
    <property type="entry name" value="NADH DEHYDROGENASE"/>
    <property type="match status" value="1"/>
</dbReference>
<keyword evidence="5 9" id="KW-1133">Transmembrane helix</keyword>
<dbReference type="AlphaFoldDB" id="A0A6P2BNU2"/>
<keyword evidence="6 9" id="KW-0472">Membrane</keyword>
<dbReference type="OrthoDB" id="9768329at2"/>
<evidence type="ECO:0000256" key="3">
    <source>
        <dbReference type="ARBA" id="ARBA00022475"/>
    </source>
</evidence>
<keyword evidence="4 7" id="KW-0812">Transmembrane</keyword>
<dbReference type="RefSeq" id="WP_145860439.1">
    <property type="nucleotide sequence ID" value="NZ_RPFW01000008.1"/>
</dbReference>
<accession>A0A6P2BNU2</accession>
<dbReference type="InterPro" id="IPR050586">
    <property type="entry name" value="CPA3_Na-H_Antiporter_D"/>
</dbReference>
<dbReference type="GO" id="GO:0008137">
    <property type="term" value="F:NADH dehydrogenase (ubiquinone) activity"/>
    <property type="evidence" value="ECO:0007669"/>
    <property type="project" value="InterPro"/>
</dbReference>
<dbReference type="Proteomes" id="UP000460272">
    <property type="component" value="Unassembled WGS sequence"/>
</dbReference>
<feature type="transmembrane region" description="Helical" evidence="9">
    <location>
        <begin position="310"/>
        <end position="333"/>
    </location>
</feature>
<evidence type="ECO:0000256" key="5">
    <source>
        <dbReference type="ARBA" id="ARBA00022989"/>
    </source>
</evidence>
<feature type="region of interest" description="Disordered" evidence="8">
    <location>
        <begin position="441"/>
        <end position="483"/>
    </location>
</feature>
<feature type="transmembrane region" description="Helical" evidence="9">
    <location>
        <begin position="405"/>
        <end position="425"/>
    </location>
</feature>
<evidence type="ECO:0000256" key="4">
    <source>
        <dbReference type="ARBA" id="ARBA00022692"/>
    </source>
</evidence>
<feature type="transmembrane region" description="Helical" evidence="9">
    <location>
        <begin position="484"/>
        <end position="509"/>
    </location>
</feature>
<dbReference type="Pfam" id="PF00361">
    <property type="entry name" value="Proton_antipo_M"/>
    <property type="match status" value="1"/>
</dbReference>
<feature type="domain" description="NADH:quinone oxidoreductase/Mrp antiporter transmembrane" evidence="10">
    <location>
        <begin position="124"/>
        <end position="412"/>
    </location>
</feature>
<sequence length="622" mass="63906">MSIAVPLAGAALLAGFSRLLPRWARDSIAIAVALATTILTLILVAASAGRPMIYWFSGWRPAGGRAIGVDYAVGPLGAGMASLAGLLASAALVYCWRYFDTARGRHHALVLIFLAGSVDFCLTGDLFNLFVAFELVAVTAYALTGYNAGYPGPLQGAINFAVTNSLGGLTVLMGIGFLYARTGSLNLAQIGQALSGRHADGLVVVAFALLTGGFLIKAAVVPFHFWLPDAYGSAPIPVCVLFAGVMSELGLFAVIRVWVTVFSGLAGGSEARMRAVLLGFAILTAVVGAVMALAQLHLKRMLAFVTMSHLGIYLIGVGLLSPLGLAGASLLVIGDGLAKSALFLGVGVLQHERSSVSETRLRGRGRGLAVTGVTIAVGALVLADLPPFVSSTGHALLVDAADQAGLPWLEIVIAACVIASSGAVLRAAARIWLGWGDTESPDADIGTADDPGEEAEDRSDTADAEQEEEQDQGRRERSGQERRVPLTMVLPPLALLAIGLGLGLTAGIAEHAAAAASSFSDRAAYAAAVLGTHRGSATAGRTVVPASTAASAGGVLADLGQVLAALCVAAVALDRRASRLRQALAAGTRWLRRLHSGLVGDQVTWLVAGLALLAALGQWALH</sequence>
<comment type="subcellular location">
    <subcellularLocation>
        <location evidence="1">Cell membrane</location>
        <topology evidence="1">Multi-pass membrane protein</topology>
    </subcellularLocation>
    <subcellularLocation>
        <location evidence="7">Membrane</location>
        <topology evidence="7">Multi-pass membrane protein</topology>
    </subcellularLocation>
</comment>
<evidence type="ECO:0000256" key="9">
    <source>
        <dbReference type="SAM" id="Phobius"/>
    </source>
</evidence>
<evidence type="ECO:0000313" key="12">
    <source>
        <dbReference type="Proteomes" id="UP000460272"/>
    </source>
</evidence>
<protein>
    <submittedName>
        <fullName evidence="11">NADH dehydrogenase</fullName>
    </submittedName>
</protein>
<feature type="transmembrane region" description="Helical" evidence="9">
    <location>
        <begin position="160"/>
        <end position="180"/>
    </location>
</feature>
<feature type="transmembrane region" description="Helical" evidence="9">
    <location>
        <begin position="367"/>
        <end position="385"/>
    </location>
</feature>
<dbReference type="GO" id="GO:0042773">
    <property type="term" value="P:ATP synthesis coupled electron transport"/>
    <property type="evidence" value="ECO:0007669"/>
    <property type="project" value="InterPro"/>
</dbReference>